<dbReference type="Proteomes" id="UP000204221">
    <property type="component" value="Chromosome"/>
</dbReference>
<organism evidence="2 3">
    <name type="scientific">Actinoalloteichus hoggarensis</name>
    <dbReference type="NCBI Taxonomy" id="1470176"/>
    <lineage>
        <taxon>Bacteria</taxon>
        <taxon>Bacillati</taxon>
        <taxon>Actinomycetota</taxon>
        <taxon>Actinomycetes</taxon>
        <taxon>Pseudonocardiales</taxon>
        <taxon>Pseudonocardiaceae</taxon>
        <taxon>Actinoalloteichus</taxon>
    </lineage>
</organism>
<keyword evidence="3" id="KW-1185">Reference proteome</keyword>
<protein>
    <submittedName>
        <fullName evidence="2">Uncharacterized protein</fullName>
    </submittedName>
</protein>
<dbReference type="EMBL" id="CP022521">
    <property type="protein sequence ID" value="ASO18787.1"/>
    <property type="molecule type" value="Genomic_DNA"/>
</dbReference>
<evidence type="ECO:0000256" key="1">
    <source>
        <dbReference type="SAM" id="MobiDB-lite"/>
    </source>
</evidence>
<evidence type="ECO:0000313" key="3">
    <source>
        <dbReference type="Proteomes" id="UP000204221"/>
    </source>
</evidence>
<proteinExistence type="predicted"/>
<gene>
    <name evidence="2" type="ORF">AHOG_05670</name>
</gene>
<sequence length="235" mass="23944">MASASASKSGPPEDPAGPVESTTPRAARTHPRDTPPIRRDGVPRRPGARLAAAFLITTCAGLLVACGGPELDACAPAAVAASTATTGVATSTADAASRIALVAADEPYYPTTEELEAAAQVIVRGRVETSCALTRDGVDERVAEVVVRAAVGGRPAADEVVSVAYLPPDNGTPMSADLVTGQEYVLLLTAFDDGHHALVNTTQGYRRIDDSGALIREDGEITLSAGSLAELGLTG</sequence>
<feature type="compositionally biased region" description="Basic and acidic residues" evidence="1">
    <location>
        <begin position="30"/>
        <end position="43"/>
    </location>
</feature>
<evidence type="ECO:0000313" key="2">
    <source>
        <dbReference type="EMBL" id="ASO18787.1"/>
    </source>
</evidence>
<accession>A0A221VZ30</accession>
<feature type="region of interest" description="Disordered" evidence="1">
    <location>
        <begin position="1"/>
        <end position="44"/>
    </location>
</feature>
<name>A0A221VZ30_9PSEU</name>
<dbReference type="KEGG" id="ahg:AHOG_05670"/>
<reference evidence="2 3" key="1">
    <citation type="submission" date="2017-07" db="EMBL/GenBank/DDBJ databases">
        <title>Complete genome sequence of Actinoalloteichus hoggarensis DSM 45943, type strain of Actinoalloteichus hoggarensis.</title>
        <authorList>
            <person name="Ruckert C."/>
            <person name="Nouioui I."/>
            <person name="Willmese J."/>
            <person name="van Wezel G."/>
            <person name="Klenk H.-P."/>
            <person name="Kalinowski J."/>
            <person name="Zotchev S.B."/>
        </authorList>
    </citation>
    <scope>NUCLEOTIDE SEQUENCE [LARGE SCALE GENOMIC DNA]</scope>
    <source>
        <strain evidence="2 3">DSM 45943</strain>
    </source>
</reference>
<dbReference type="AlphaFoldDB" id="A0A221VZ30"/>